<feature type="signal peptide" evidence="2">
    <location>
        <begin position="1"/>
        <end position="18"/>
    </location>
</feature>
<dbReference type="EMBL" id="JAGTJR010000001">
    <property type="protein sequence ID" value="KAH7065372.1"/>
    <property type="molecule type" value="Genomic_DNA"/>
</dbReference>
<sequence>MVRLSAVAAVAAATLVAAHPGEHHDHAKVKREIVARDALASRQGGSLSKCAGSLKARALHERAVARRAATAERLRKERGINKSVKHRRDLAALQEFEQVNHNMTGVVNPSFVASSFFEANTSCILTPENTIGPYYVQGEWIRRDVTEGQAGVPLHLDLQFVDVNTCEPVPNLYIDIWAANATGVYSGIDVSNGQGGLNTTFLRGVQESDDDGVAQFDTIFPGHYEGRATHEHVVAHVNASAAANGTMIGGTVAHIGQLFFDETLRSAVEATYPYNTNTETPVTNDEDMWAPYQADNNYDPFPEFIYLNSEDITDGLLAWISIGIDVNADRDSNATAAAYLAADGGHSTGNTVGGGGDAGGSGNGTAPSGAMPSGAMPSGAAPSGAPPSKRSWFAEKMFNGAARLMP</sequence>
<evidence type="ECO:0000313" key="4">
    <source>
        <dbReference type="EMBL" id="KAH7065372.1"/>
    </source>
</evidence>
<keyword evidence="5" id="KW-1185">Reference proteome</keyword>
<feature type="chain" id="PRO_5046142918" evidence="2">
    <location>
        <begin position="19"/>
        <end position="406"/>
    </location>
</feature>
<feature type="domain" description="Intradiol ring-cleavage dioxygenases" evidence="3">
    <location>
        <begin position="135"/>
        <end position="230"/>
    </location>
</feature>
<dbReference type="PANTHER" id="PTHR34315">
    <property type="match status" value="1"/>
</dbReference>
<dbReference type="Proteomes" id="UP000774617">
    <property type="component" value="Unassembled WGS sequence"/>
</dbReference>
<name>A0ABQ8GVV2_9PEZI</name>
<dbReference type="PANTHER" id="PTHR34315:SF2">
    <property type="entry name" value="ANCHORED DIOXYGENASE, PUTATIVE (AFU_ORTHOLOGUE AFUA_3G01800)-RELATED"/>
    <property type="match status" value="1"/>
</dbReference>
<organism evidence="4 5">
    <name type="scientific">Macrophomina phaseolina</name>
    <dbReference type="NCBI Taxonomy" id="35725"/>
    <lineage>
        <taxon>Eukaryota</taxon>
        <taxon>Fungi</taxon>
        <taxon>Dikarya</taxon>
        <taxon>Ascomycota</taxon>
        <taxon>Pezizomycotina</taxon>
        <taxon>Dothideomycetes</taxon>
        <taxon>Dothideomycetes incertae sedis</taxon>
        <taxon>Botryosphaeriales</taxon>
        <taxon>Botryosphaeriaceae</taxon>
        <taxon>Macrophomina</taxon>
    </lineage>
</organism>
<feature type="region of interest" description="Disordered" evidence="1">
    <location>
        <begin position="351"/>
        <end position="388"/>
    </location>
</feature>
<protein>
    <submittedName>
        <fullName evidence="4">GPI anchored dioxygenase-like protein</fullName>
    </submittedName>
</protein>
<dbReference type="InterPro" id="IPR000627">
    <property type="entry name" value="Intradiol_dOase_C"/>
</dbReference>
<keyword evidence="2" id="KW-0732">Signal</keyword>
<evidence type="ECO:0000259" key="3">
    <source>
        <dbReference type="Pfam" id="PF00775"/>
    </source>
</evidence>
<dbReference type="Pfam" id="PF00775">
    <property type="entry name" value="Dioxygenase_C"/>
    <property type="match status" value="1"/>
</dbReference>
<proteinExistence type="predicted"/>
<gene>
    <name evidence="4" type="ORF">B0J12DRAFT_640106</name>
</gene>
<dbReference type="Gene3D" id="2.60.130.10">
    <property type="entry name" value="Aromatic compound dioxygenase"/>
    <property type="match status" value="1"/>
</dbReference>
<evidence type="ECO:0000256" key="1">
    <source>
        <dbReference type="SAM" id="MobiDB-lite"/>
    </source>
</evidence>
<evidence type="ECO:0000313" key="5">
    <source>
        <dbReference type="Proteomes" id="UP000774617"/>
    </source>
</evidence>
<dbReference type="InterPro" id="IPR015889">
    <property type="entry name" value="Intradiol_dOase_core"/>
</dbReference>
<accession>A0ABQ8GVV2</accession>
<feature type="compositionally biased region" description="Low complexity" evidence="1">
    <location>
        <begin position="364"/>
        <end position="388"/>
    </location>
</feature>
<feature type="compositionally biased region" description="Gly residues" evidence="1">
    <location>
        <begin position="351"/>
        <end position="363"/>
    </location>
</feature>
<comment type="caution">
    <text evidence="4">The sequence shown here is derived from an EMBL/GenBank/DDBJ whole genome shotgun (WGS) entry which is preliminary data.</text>
</comment>
<reference evidence="4 5" key="1">
    <citation type="journal article" date="2021" name="Nat. Commun.">
        <title>Genetic determinants of endophytism in the Arabidopsis root mycobiome.</title>
        <authorList>
            <person name="Mesny F."/>
            <person name="Miyauchi S."/>
            <person name="Thiergart T."/>
            <person name="Pickel B."/>
            <person name="Atanasova L."/>
            <person name="Karlsson M."/>
            <person name="Huettel B."/>
            <person name="Barry K.W."/>
            <person name="Haridas S."/>
            <person name="Chen C."/>
            <person name="Bauer D."/>
            <person name="Andreopoulos W."/>
            <person name="Pangilinan J."/>
            <person name="LaButti K."/>
            <person name="Riley R."/>
            <person name="Lipzen A."/>
            <person name="Clum A."/>
            <person name="Drula E."/>
            <person name="Henrissat B."/>
            <person name="Kohler A."/>
            <person name="Grigoriev I.V."/>
            <person name="Martin F.M."/>
            <person name="Hacquard S."/>
        </authorList>
    </citation>
    <scope>NUCLEOTIDE SEQUENCE [LARGE SCALE GENOMIC DNA]</scope>
    <source>
        <strain evidence="4 5">MPI-SDFR-AT-0080</strain>
    </source>
</reference>
<dbReference type="CDD" id="cd03457">
    <property type="entry name" value="intradiol_dioxygenase_like"/>
    <property type="match status" value="1"/>
</dbReference>
<evidence type="ECO:0000256" key="2">
    <source>
        <dbReference type="SAM" id="SignalP"/>
    </source>
</evidence>
<dbReference type="SUPFAM" id="SSF49482">
    <property type="entry name" value="Aromatic compound dioxygenase"/>
    <property type="match status" value="1"/>
</dbReference>